<dbReference type="InterPro" id="IPR026015">
    <property type="entry name" value="ATP_synth_OSCP/delta_N_sf"/>
</dbReference>
<keyword evidence="3 7" id="KW-0375">Hydrogen ion transport</keyword>
<dbReference type="PRINTS" id="PR00125">
    <property type="entry name" value="ATPASEDELTA"/>
</dbReference>
<dbReference type="Gene3D" id="1.10.520.20">
    <property type="entry name" value="N-terminal domain of the delta subunit of the F1F0-ATP synthase"/>
    <property type="match status" value="1"/>
</dbReference>
<reference evidence="8 9" key="1">
    <citation type="journal article" date="2019" name="Nat. Microbiol.">
        <title>Mediterranean grassland soil C-N compound turnover is dependent on rainfall and depth, and is mediated by genomically divergent microorganisms.</title>
        <authorList>
            <person name="Diamond S."/>
            <person name="Andeer P.F."/>
            <person name="Li Z."/>
            <person name="Crits-Christoph A."/>
            <person name="Burstein D."/>
            <person name="Anantharaman K."/>
            <person name="Lane K.R."/>
            <person name="Thomas B.C."/>
            <person name="Pan C."/>
            <person name="Northen T.R."/>
            <person name="Banfield J.F."/>
        </authorList>
    </citation>
    <scope>NUCLEOTIDE SEQUENCE [LARGE SCALE GENOMIC DNA]</scope>
    <source>
        <strain evidence="8">WS_9</strain>
    </source>
</reference>
<evidence type="ECO:0000256" key="4">
    <source>
        <dbReference type="ARBA" id="ARBA00023065"/>
    </source>
</evidence>
<keyword evidence="5 7" id="KW-0472">Membrane</keyword>
<accession>A0A538TU28</accession>
<keyword evidence="7" id="KW-0139">CF(1)</keyword>
<dbReference type="GO" id="GO:0005886">
    <property type="term" value="C:plasma membrane"/>
    <property type="evidence" value="ECO:0007669"/>
    <property type="project" value="UniProtKB-SubCell"/>
</dbReference>
<evidence type="ECO:0000313" key="9">
    <source>
        <dbReference type="Proteomes" id="UP000317691"/>
    </source>
</evidence>
<gene>
    <name evidence="7 8" type="primary">atpH</name>
    <name evidence="8" type="ORF">E6K79_00865</name>
</gene>
<dbReference type="AlphaFoldDB" id="A0A538TU28"/>
<keyword evidence="7" id="KW-1003">Cell membrane</keyword>
<dbReference type="GO" id="GO:0046933">
    <property type="term" value="F:proton-transporting ATP synthase activity, rotational mechanism"/>
    <property type="evidence" value="ECO:0007669"/>
    <property type="project" value="UniProtKB-UniRule"/>
</dbReference>
<evidence type="ECO:0000256" key="2">
    <source>
        <dbReference type="ARBA" id="ARBA00022448"/>
    </source>
</evidence>
<evidence type="ECO:0000256" key="7">
    <source>
        <dbReference type="HAMAP-Rule" id="MF_01416"/>
    </source>
</evidence>
<keyword evidence="6 7" id="KW-0066">ATP synthesis</keyword>
<comment type="similarity">
    <text evidence="7">Belongs to the ATPase delta chain family.</text>
</comment>
<comment type="function">
    <text evidence="7">F(1)F(0) ATP synthase produces ATP from ADP in the presence of a proton or sodium gradient. F-type ATPases consist of two structural domains, F(1) containing the extramembraneous catalytic core and F(0) containing the membrane proton channel, linked together by a central stalk and a peripheral stalk. During catalysis, ATP synthesis in the catalytic domain of F(1) is coupled via a rotary mechanism of the central stalk subunits to proton translocation.</text>
</comment>
<protein>
    <recommendedName>
        <fullName evidence="7">ATP synthase subunit delta</fullName>
    </recommendedName>
    <alternativeName>
        <fullName evidence="7">ATP synthase F(1) sector subunit delta</fullName>
    </alternativeName>
    <alternativeName>
        <fullName evidence="7">F-type ATPase subunit delta</fullName>
        <shortName evidence="7">F-ATPase subunit delta</shortName>
    </alternativeName>
</protein>
<dbReference type="InterPro" id="IPR000711">
    <property type="entry name" value="ATPase_OSCP/dsu"/>
</dbReference>
<organism evidence="8 9">
    <name type="scientific">Eiseniibacteriota bacterium</name>
    <dbReference type="NCBI Taxonomy" id="2212470"/>
    <lineage>
        <taxon>Bacteria</taxon>
        <taxon>Candidatus Eiseniibacteriota</taxon>
    </lineage>
</organism>
<comment type="function">
    <text evidence="7">This protein is part of the stalk that links CF(0) to CF(1). It either transmits conformational changes from CF(0) to CF(1) or is implicated in proton conduction.</text>
</comment>
<evidence type="ECO:0000256" key="5">
    <source>
        <dbReference type="ARBA" id="ARBA00023136"/>
    </source>
</evidence>
<dbReference type="EMBL" id="VBOZ01000004">
    <property type="protein sequence ID" value="TMQ67111.1"/>
    <property type="molecule type" value="Genomic_DNA"/>
</dbReference>
<name>A0A538TU28_UNCEI</name>
<keyword evidence="4 7" id="KW-0406">Ion transport</keyword>
<dbReference type="PANTHER" id="PTHR11910">
    <property type="entry name" value="ATP SYNTHASE DELTA CHAIN"/>
    <property type="match status" value="1"/>
</dbReference>
<dbReference type="SUPFAM" id="SSF47928">
    <property type="entry name" value="N-terminal domain of the delta subunit of the F1F0-ATP synthase"/>
    <property type="match status" value="1"/>
</dbReference>
<sequence>MISVTLARRYARALLHLAERQKALDRTLEELTALAAYFKRDPRARRYFESPSIPQTEKLEFLDSRLKPKVGRQVYGLLQVLLRRRRLDHLVPIASEFEKLAEAAQGIMRAVIRTAVPITAGQAETLTSVLAKRTGSKILLTREVDASLLGGALVSLDHQVIDGTLATELWRIRRHLLQTRVHGRG</sequence>
<evidence type="ECO:0000256" key="1">
    <source>
        <dbReference type="ARBA" id="ARBA00004370"/>
    </source>
</evidence>
<dbReference type="NCBIfam" id="TIGR01145">
    <property type="entry name" value="ATP_synt_delta"/>
    <property type="match status" value="1"/>
</dbReference>
<evidence type="ECO:0000313" key="8">
    <source>
        <dbReference type="EMBL" id="TMQ67111.1"/>
    </source>
</evidence>
<keyword evidence="2 7" id="KW-0813">Transport</keyword>
<evidence type="ECO:0000256" key="6">
    <source>
        <dbReference type="ARBA" id="ARBA00023310"/>
    </source>
</evidence>
<comment type="subcellular location">
    <subcellularLocation>
        <location evidence="7">Cell membrane</location>
        <topology evidence="7">Peripheral membrane protein</topology>
    </subcellularLocation>
    <subcellularLocation>
        <location evidence="1">Membrane</location>
    </subcellularLocation>
</comment>
<dbReference type="Proteomes" id="UP000317691">
    <property type="component" value="Unassembled WGS sequence"/>
</dbReference>
<dbReference type="Pfam" id="PF00213">
    <property type="entry name" value="OSCP"/>
    <property type="match status" value="1"/>
</dbReference>
<dbReference type="GO" id="GO:0045259">
    <property type="term" value="C:proton-transporting ATP synthase complex"/>
    <property type="evidence" value="ECO:0007669"/>
    <property type="project" value="UniProtKB-KW"/>
</dbReference>
<comment type="caution">
    <text evidence="8">The sequence shown here is derived from an EMBL/GenBank/DDBJ whole genome shotgun (WGS) entry which is preliminary data.</text>
</comment>
<evidence type="ECO:0000256" key="3">
    <source>
        <dbReference type="ARBA" id="ARBA00022781"/>
    </source>
</evidence>
<proteinExistence type="inferred from homology"/>
<dbReference type="HAMAP" id="MF_01416">
    <property type="entry name" value="ATP_synth_delta_bact"/>
    <property type="match status" value="1"/>
</dbReference>